<organism evidence="2 3">
    <name type="scientific">Gigaspora margarita</name>
    <dbReference type="NCBI Taxonomy" id="4874"/>
    <lineage>
        <taxon>Eukaryota</taxon>
        <taxon>Fungi</taxon>
        <taxon>Fungi incertae sedis</taxon>
        <taxon>Mucoromycota</taxon>
        <taxon>Glomeromycotina</taxon>
        <taxon>Glomeromycetes</taxon>
        <taxon>Diversisporales</taxon>
        <taxon>Gigasporaceae</taxon>
        <taxon>Gigaspora</taxon>
    </lineage>
</organism>
<sequence>MLLWEIAELKIPYEDEIDPSRILYKITKEQCREKFSNGGVPQEWKNLVKATWNHNPKYRPSFTDIFKIIQELSERNFNLLDINANQTDEFHSQEFDSFFDFDEMMICLLKKLSMNIIKIMPESERKVHKKQATQLFKEAADSDIVEAQLMYGDCMFNGMGASKNTIKVVEYYKMAADNDNPDAMYKVGNIYYHGDSVEKDLVIGEKFLRLAAYNQQKQAIDICKKYGIEL</sequence>
<dbReference type="Gene3D" id="1.25.40.10">
    <property type="entry name" value="Tetratricopeptide repeat domain"/>
    <property type="match status" value="1"/>
</dbReference>
<dbReference type="Gene3D" id="1.10.510.10">
    <property type="entry name" value="Transferase(Phosphotransferase) domain 1"/>
    <property type="match status" value="1"/>
</dbReference>
<reference evidence="2 3" key="1">
    <citation type="submission" date="2021-06" db="EMBL/GenBank/DDBJ databases">
        <authorList>
            <person name="Kallberg Y."/>
            <person name="Tangrot J."/>
            <person name="Rosling A."/>
        </authorList>
    </citation>
    <scope>NUCLEOTIDE SEQUENCE [LARGE SCALE GENOMIC DNA]</scope>
    <source>
        <strain evidence="2 3">120-4 pot B 10/14</strain>
    </source>
</reference>
<protein>
    <submittedName>
        <fullName evidence="2">9165_t:CDS:1</fullName>
    </submittedName>
</protein>
<dbReference type="SUPFAM" id="SSF81901">
    <property type="entry name" value="HCP-like"/>
    <property type="match status" value="1"/>
</dbReference>
<dbReference type="Proteomes" id="UP000789901">
    <property type="component" value="Unassembled WGS sequence"/>
</dbReference>
<dbReference type="InterPro" id="IPR050767">
    <property type="entry name" value="Sel1_AlgK"/>
</dbReference>
<evidence type="ECO:0000313" key="2">
    <source>
        <dbReference type="EMBL" id="CAG8826609.1"/>
    </source>
</evidence>
<name>A0ABN7WBZ6_GIGMA</name>
<keyword evidence="3" id="KW-1185">Reference proteome</keyword>
<dbReference type="EMBL" id="CAJVQB010038759">
    <property type="protein sequence ID" value="CAG8826609.1"/>
    <property type="molecule type" value="Genomic_DNA"/>
</dbReference>
<dbReference type="InterPro" id="IPR011990">
    <property type="entry name" value="TPR-like_helical_dom_sf"/>
</dbReference>
<proteinExistence type="inferred from homology"/>
<dbReference type="Pfam" id="PF08238">
    <property type="entry name" value="Sel1"/>
    <property type="match status" value="2"/>
</dbReference>
<evidence type="ECO:0000256" key="1">
    <source>
        <dbReference type="ARBA" id="ARBA00038101"/>
    </source>
</evidence>
<dbReference type="PANTHER" id="PTHR11102:SF160">
    <property type="entry name" value="ERAD-ASSOCIATED E3 UBIQUITIN-PROTEIN LIGASE COMPONENT HRD3"/>
    <property type="match status" value="1"/>
</dbReference>
<dbReference type="InterPro" id="IPR006597">
    <property type="entry name" value="Sel1-like"/>
</dbReference>
<gene>
    <name evidence="2" type="ORF">GMARGA_LOCUS29174</name>
</gene>
<evidence type="ECO:0000313" key="3">
    <source>
        <dbReference type="Proteomes" id="UP000789901"/>
    </source>
</evidence>
<comment type="caution">
    <text evidence="2">The sequence shown here is derived from an EMBL/GenBank/DDBJ whole genome shotgun (WGS) entry which is preliminary data.</text>
</comment>
<dbReference type="PANTHER" id="PTHR11102">
    <property type="entry name" value="SEL-1-LIKE PROTEIN"/>
    <property type="match status" value="1"/>
</dbReference>
<dbReference type="InterPro" id="IPR011009">
    <property type="entry name" value="Kinase-like_dom_sf"/>
</dbReference>
<dbReference type="SMART" id="SM00671">
    <property type="entry name" value="SEL1"/>
    <property type="match status" value="2"/>
</dbReference>
<dbReference type="SUPFAM" id="SSF56112">
    <property type="entry name" value="Protein kinase-like (PK-like)"/>
    <property type="match status" value="1"/>
</dbReference>
<accession>A0ABN7WBZ6</accession>
<comment type="similarity">
    <text evidence="1">Belongs to the sel-1 family.</text>
</comment>